<dbReference type="SMART" id="SM00220">
    <property type="entry name" value="S_TKc"/>
    <property type="match status" value="1"/>
</dbReference>
<feature type="region of interest" description="Disordered" evidence="13">
    <location>
        <begin position="384"/>
        <end position="425"/>
    </location>
</feature>
<dbReference type="GO" id="GO:0004693">
    <property type="term" value="F:cyclin-dependent protein serine/threonine kinase activity"/>
    <property type="evidence" value="ECO:0007669"/>
    <property type="project" value="UniProtKB-EC"/>
</dbReference>
<sequence length="425" mass="47399">MGDGRAGGANRPVWLQQYELVGKIGEGTYGLVFLARLKPAHPAPGRRGPPIAIKKFKQSKEGDGVSPTAIREIMLLREINHENVVKLVNVHINHADMSLYLAFDYAEHDLYEIIRHHREKLNAPINPYTVKSLLWQLLNGLNYLHSNWIVHRDLKPSNILVMGEGEEHGIIKIADFGLARIYQAPLKALCDNGVVVTIWYRAPELLLGAKHYTSAVGHPTVEKWPTLANLPWWQNDQQHIQGHKYENPGLHNIVHLPQKSPAFDLLSKMLEYDPRKRITAAQALEHEYFRMDPLPGRNALLPSQPGEKIVQYPVRPVDTTTDFEGTTSLQPTQAPSGNAAQGQSVSRSMPRQMPQQPMVGMPRVAAGTNMAAFNAASQAGIAGLNPGNIPMQRGAGGQSHPHQLRRKADQGMMQNPGYPQQKRRF</sequence>
<dbReference type="PANTHER" id="PTHR24056">
    <property type="entry name" value="CELL DIVISION PROTEIN KINASE"/>
    <property type="match status" value="1"/>
</dbReference>
<dbReference type="SUPFAM" id="SSF56112">
    <property type="entry name" value="Protein kinase-like (PK-like)"/>
    <property type="match status" value="1"/>
</dbReference>
<evidence type="ECO:0000256" key="6">
    <source>
        <dbReference type="ARBA" id="ARBA00022777"/>
    </source>
</evidence>
<evidence type="ECO:0000256" key="10">
    <source>
        <dbReference type="ARBA" id="ARBA00049280"/>
    </source>
</evidence>
<comment type="catalytic activity">
    <reaction evidence="10">
        <text>[DNA-directed RNA polymerase] + ATP = phospho-[DNA-directed RNA polymerase] + ADP + H(+)</text>
        <dbReference type="Rhea" id="RHEA:10216"/>
        <dbReference type="Rhea" id="RHEA-COMP:11321"/>
        <dbReference type="Rhea" id="RHEA-COMP:11322"/>
        <dbReference type="ChEBI" id="CHEBI:15378"/>
        <dbReference type="ChEBI" id="CHEBI:30616"/>
        <dbReference type="ChEBI" id="CHEBI:43176"/>
        <dbReference type="ChEBI" id="CHEBI:68546"/>
        <dbReference type="ChEBI" id="CHEBI:456216"/>
        <dbReference type="EC" id="2.7.11.23"/>
    </reaction>
</comment>
<comment type="similarity">
    <text evidence="1">Belongs to the protein kinase superfamily. CMGC Ser/Thr protein kinase family. CDC2/CDKX subfamily.</text>
</comment>
<keyword evidence="2 12" id="KW-0723">Serine/threonine-protein kinase</keyword>
<dbReference type="PROSITE" id="PS00108">
    <property type="entry name" value="PROTEIN_KINASE_ST"/>
    <property type="match status" value="1"/>
</dbReference>
<gene>
    <name evidence="15" type="ORF">C2845_PM02G18610</name>
</gene>
<keyword evidence="6 15" id="KW-0418">Kinase</keyword>
<keyword evidence="7 11" id="KW-0067">ATP-binding</keyword>
<dbReference type="Gene3D" id="1.10.510.10">
    <property type="entry name" value="Transferase(Phosphotransferase) domain 1"/>
    <property type="match status" value="2"/>
</dbReference>
<keyword evidence="5 11" id="KW-0547">Nucleotide-binding</keyword>
<dbReference type="OrthoDB" id="6284126at2759"/>
<dbReference type="Proteomes" id="UP000275267">
    <property type="component" value="Unassembled WGS sequence"/>
</dbReference>
<keyword evidence="16" id="KW-1185">Reference proteome</keyword>
<name>A0A3L6SCU1_PANMI</name>
<accession>A0A3L6SCU1</accession>
<proteinExistence type="inferred from homology"/>
<dbReference type="PROSITE" id="PS50011">
    <property type="entry name" value="PROTEIN_KINASE_DOM"/>
    <property type="match status" value="1"/>
</dbReference>
<dbReference type="AlphaFoldDB" id="A0A3L6SCU1"/>
<dbReference type="InterPro" id="IPR011009">
    <property type="entry name" value="Kinase-like_dom_sf"/>
</dbReference>
<comment type="catalytic activity">
    <reaction evidence="9">
        <text>L-seryl-[protein] + ATP = O-phospho-L-seryl-[protein] + ADP + H(+)</text>
        <dbReference type="Rhea" id="RHEA:17989"/>
        <dbReference type="Rhea" id="RHEA-COMP:9863"/>
        <dbReference type="Rhea" id="RHEA-COMP:11604"/>
        <dbReference type="ChEBI" id="CHEBI:15378"/>
        <dbReference type="ChEBI" id="CHEBI:29999"/>
        <dbReference type="ChEBI" id="CHEBI:30616"/>
        <dbReference type="ChEBI" id="CHEBI:83421"/>
        <dbReference type="ChEBI" id="CHEBI:456216"/>
        <dbReference type="EC" id="2.7.11.22"/>
    </reaction>
</comment>
<evidence type="ECO:0000256" key="9">
    <source>
        <dbReference type="ARBA" id="ARBA00048367"/>
    </source>
</evidence>
<evidence type="ECO:0000256" key="11">
    <source>
        <dbReference type="PROSITE-ProRule" id="PRU10141"/>
    </source>
</evidence>
<dbReference type="EMBL" id="PQIB02000005">
    <property type="protein sequence ID" value="RLN18349.1"/>
    <property type="molecule type" value="Genomic_DNA"/>
</dbReference>
<evidence type="ECO:0000256" key="13">
    <source>
        <dbReference type="SAM" id="MobiDB-lite"/>
    </source>
</evidence>
<evidence type="ECO:0000256" key="7">
    <source>
        <dbReference type="ARBA" id="ARBA00022840"/>
    </source>
</evidence>
<dbReference type="InterPro" id="IPR000719">
    <property type="entry name" value="Prot_kinase_dom"/>
</dbReference>
<feature type="region of interest" description="Disordered" evidence="13">
    <location>
        <begin position="318"/>
        <end position="357"/>
    </location>
</feature>
<dbReference type="GO" id="GO:0005524">
    <property type="term" value="F:ATP binding"/>
    <property type="evidence" value="ECO:0007669"/>
    <property type="project" value="UniProtKB-UniRule"/>
</dbReference>
<feature type="binding site" evidence="11">
    <location>
        <position position="55"/>
    </location>
    <ligand>
        <name>ATP</name>
        <dbReference type="ChEBI" id="CHEBI:30616"/>
    </ligand>
</feature>
<comment type="catalytic activity">
    <reaction evidence="8">
        <text>L-threonyl-[protein] + ATP = O-phospho-L-threonyl-[protein] + ADP + H(+)</text>
        <dbReference type="Rhea" id="RHEA:46608"/>
        <dbReference type="Rhea" id="RHEA-COMP:11060"/>
        <dbReference type="Rhea" id="RHEA-COMP:11605"/>
        <dbReference type="ChEBI" id="CHEBI:15378"/>
        <dbReference type="ChEBI" id="CHEBI:30013"/>
        <dbReference type="ChEBI" id="CHEBI:30616"/>
        <dbReference type="ChEBI" id="CHEBI:61977"/>
        <dbReference type="ChEBI" id="CHEBI:456216"/>
        <dbReference type="EC" id="2.7.11.22"/>
    </reaction>
</comment>
<evidence type="ECO:0000256" key="1">
    <source>
        <dbReference type="ARBA" id="ARBA00006485"/>
    </source>
</evidence>
<feature type="compositionally biased region" description="Polar residues" evidence="13">
    <location>
        <begin position="318"/>
        <end position="355"/>
    </location>
</feature>
<evidence type="ECO:0000256" key="5">
    <source>
        <dbReference type="ARBA" id="ARBA00022741"/>
    </source>
</evidence>
<evidence type="ECO:0000256" key="2">
    <source>
        <dbReference type="ARBA" id="ARBA00022527"/>
    </source>
</evidence>
<dbReference type="GO" id="GO:0016592">
    <property type="term" value="C:mediator complex"/>
    <property type="evidence" value="ECO:0007669"/>
    <property type="project" value="TreeGrafter"/>
</dbReference>
<dbReference type="InterPro" id="IPR008271">
    <property type="entry name" value="Ser/Thr_kinase_AS"/>
</dbReference>
<evidence type="ECO:0000313" key="15">
    <source>
        <dbReference type="EMBL" id="RLN18349.1"/>
    </source>
</evidence>
<dbReference type="InterPro" id="IPR050108">
    <property type="entry name" value="CDK"/>
</dbReference>
<evidence type="ECO:0000259" key="14">
    <source>
        <dbReference type="PROSITE" id="PS50011"/>
    </source>
</evidence>
<dbReference type="FunFam" id="3.30.200.20:FF:000350">
    <property type="entry name" value="Cyclin-dependent kinase e-1"/>
    <property type="match status" value="1"/>
</dbReference>
<dbReference type="Pfam" id="PF00069">
    <property type="entry name" value="Pkinase"/>
    <property type="match status" value="1"/>
</dbReference>
<evidence type="ECO:0000256" key="4">
    <source>
        <dbReference type="ARBA" id="ARBA00022679"/>
    </source>
</evidence>
<keyword evidence="4" id="KW-0808">Transferase</keyword>
<evidence type="ECO:0000256" key="8">
    <source>
        <dbReference type="ARBA" id="ARBA00047811"/>
    </source>
</evidence>
<reference evidence="16" key="1">
    <citation type="journal article" date="2019" name="Nat. Commun.">
        <title>The genome of broomcorn millet.</title>
        <authorList>
            <person name="Zou C."/>
            <person name="Miki D."/>
            <person name="Li D."/>
            <person name="Tang Q."/>
            <person name="Xiao L."/>
            <person name="Rajput S."/>
            <person name="Deng P."/>
            <person name="Jia W."/>
            <person name="Huang R."/>
            <person name="Zhang M."/>
            <person name="Sun Y."/>
            <person name="Hu J."/>
            <person name="Fu X."/>
            <person name="Schnable P.S."/>
            <person name="Li F."/>
            <person name="Zhang H."/>
            <person name="Feng B."/>
            <person name="Zhu X."/>
            <person name="Liu R."/>
            <person name="Schnable J.C."/>
            <person name="Zhu J.-K."/>
            <person name="Zhang H."/>
        </authorList>
    </citation>
    <scope>NUCLEOTIDE SEQUENCE [LARGE SCALE GENOMIC DNA]</scope>
</reference>
<organism evidence="15 16">
    <name type="scientific">Panicum miliaceum</name>
    <name type="common">Proso millet</name>
    <name type="synonym">Broomcorn millet</name>
    <dbReference type="NCBI Taxonomy" id="4540"/>
    <lineage>
        <taxon>Eukaryota</taxon>
        <taxon>Viridiplantae</taxon>
        <taxon>Streptophyta</taxon>
        <taxon>Embryophyta</taxon>
        <taxon>Tracheophyta</taxon>
        <taxon>Spermatophyta</taxon>
        <taxon>Magnoliopsida</taxon>
        <taxon>Liliopsida</taxon>
        <taxon>Poales</taxon>
        <taxon>Poaceae</taxon>
        <taxon>PACMAD clade</taxon>
        <taxon>Panicoideae</taxon>
        <taxon>Panicodae</taxon>
        <taxon>Paniceae</taxon>
        <taxon>Panicinae</taxon>
        <taxon>Panicum</taxon>
        <taxon>Panicum sect. Panicum</taxon>
    </lineage>
</organism>
<keyword evidence="3" id="KW-0597">Phosphoprotein</keyword>
<feature type="domain" description="Protein kinase" evidence="14">
    <location>
        <begin position="18"/>
        <end position="289"/>
    </location>
</feature>
<dbReference type="PANTHER" id="PTHR24056:SF495">
    <property type="entry name" value="CYCLIN-DEPENDENT KINASE 8-RELATED"/>
    <property type="match status" value="1"/>
</dbReference>
<comment type="caution">
    <text evidence="15">The sequence shown here is derived from an EMBL/GenBank/DDBJ whole genome shotgun (WGS) entry which is preliminary data.</text>
</comment>
<evidence type="ECO:0000313" key="16">
    <source>
        <dbReference type="Proteomes" id="UP000275267"/>
    </source>
</evidence>
<dbReference type="PROSITE" id="PS00107">
    <property type="entry name" value="PROTEIN_KINASE_ATP"/>
    <property type="match status" value="1"/>
</dbReference>
<dbReference type="STRING" id="4540.A0A3L6SCU1"/>
<dbReference type="InterPro" id="IPR017441">
    <property type="entry name" value="Protein_kinase_ATP_BS"/>
</dbReference>
<dbReference type="Gene3D" id="3.30.200.20">
    <property type="entry name" value="Phosphorylase Kinase, domain 1"/>
    <property type="match status" value="1"/>
</dbReference>
<evidence type="ECO:0000256" key="12">
    <source>
        <dbReference type="RuleBase" id="RU000304"/>
    </source>
</evidence>
<dbReference type="GO" id="GO:0008353">
    <property type="term" value="F:RNA polymerase II CTD heptapeptide repeat kinase activity"/>
    <property type="evidence" value="ECO:0007669"/>
    <property type="project" value="UniProtKB-EC"/>
</dbReference>
<evidence type="ECO:0000256" key="3">
    <source>
        <dbReference type="ARBA" id="ARBA00022553"/>
    </source>
</evidence>
<protein>
    <submittedName>
        <fullName evidence="15">Cyclin-dependent kinase E-1</fullName>
    </submittedName>
</protein>